<dbReference type="EMBL" id="QSIO01000002">
    <property type="protein sequence ID" value="RHC94741.1"/>
    <property type="molecule type" value="Genomic_DNA"/>
</dbReference>
<comment type="caution">
    <text evidence="1">The sequence shown here is derived from an EMBL/GenBank/DDBJ whole genome shotgun (WGS) entry which is preliminary data.</text>
</comment>
<dbReference type="CDD" id="cd16015">
    <property type="entry name" value="LTA_synthase"/>
    <property type="match status" value="1"/>
</dbReference>
<sequence length="841" mass="96461">MKRKKEFNFKEFILSALSKVSRTQWYYGVTFVLFSFFNFYLAQNNLAVHNKATGTVLQYVNFLGILFGISFLLLIPILSQFNFKKWFPLKLIVSYLVYNTLSYLTEITIYLNNPKYKVWNFDQNPFFRTDSFLVIFLLFASTGGLVLLRQHYDKLPSRKKGGEEIGENYQYLVLSQLLITFIVTDKNFSTLIYRTDNFLYKAFEIGKYSAQQFWLTNEFLYFLFPLISLLGFLYTKGQRDFVKNKPSFSLVFFSSATIAIVLNYFIQFSLGRTEPFLGIHYTIPDAILFQILILTAILIFVYICINQYWIATCLISIVSIAFVVANSIKFGMRNEPVLPSDLTWLTKPMTLLSFVDKAQMFYIFLLMAFLVCLLIIGKKYLFKGRIISSWKIQIGAIAVMLLCFKSVNGIFSDKENGKIKANVPIISTLNNYQDINWLGNTTNARYKGLSYVWMNQLTTEVVPKPDGYSKERLEKIAQKYTNLSNAINKERSNYLNDQTVIYILSESFSDPRKVEGVELTQNPIPNIENIMKTHTSGQMQSDGYGGGTANMEFQTLTGLPFYNLSQTVSVLYTEVLPKIHDVPSISNAYSKQNKIAVHLAGKSNYSRDIVYSRLDFKDFITTDTKGIKYRKEGISPSDESTYNIVLDNLNDKTGQFFSVMTMQNHTPWLEADPETLDAKGKGFSDEENSKLTFYSRLLSQTDTATQSFLESLSKIDKKITVVFYGDHLPGLYPESAFKNNPESQYQTDYFIWSNFDAPKLNYPLVNSSDFSAMVFEQTNSKVSPYYALLTEVLKKASVDKKALEGEAQEIAEDLKMVEYDLISGKGYLSKDFFKVPTNKSN</sequence>
<organism evidence="1 2">
    <name type="scientific">Streptococcus parasanguinis</name>
    <dbReference type="NCBI Taxonomy" id="1318"/>
    <lineage>
        <taxon>Bacteria</taxon>
        <taxon>Bacillati</taxon>
        <taxon>Bacillota</taxon>
        <taxon>Bacilli</taxon>
        <taxon>Lactobacillales</taxon>
        <taxon>Streptococcaceae</taxon>
        <taxon>Streptococcus</taxon>
    </lineage>
</organism>
<dbReference type="Proteomes" id="UP000285773">
    <property type="component" value="Unassembled WGS sequence"/>
</dbReference>
<dbReference type="InterPro" id="IPR000917">
    <property type="entry name" value="Sulfatase_N"/>
</dbReference>
<dbReference type="InterPro" id="IPR017850">
    <property type="entry name" value="Alkaline_phosphatase_core_sf"/>
</dbReference>
<accession>A0A414PK70</accession>
<evidence type="ECO:0000313" key="1">
    <source>
        <dbReference type="EMBL" id="RHC94741.1"/>
    </source>
</evidence>
<protein>
    <submittedName>
        <fullName evidence="1">LTA synthase family protein</fullName>
    </submittedName>
</protein>
<dbReference type="RefSeq" id="WP_118095647.1">
    <property type="nucleotide sequence ID" value="NZ_QRHK01000001.1"/>
</dbReference>
<evidence type="ECO:0000313" key="2">
    <source>
        <dbReference type="Proteomes" id="UP000285773"/>
    </source>
</evidence>
<dbReference type="Pfam" id="PF00884">
    <property type="entry name" value="Sulfatase"/>
    <property type="match status" value="1"/>
</dbReference>
<reference evidence="1 2" key="1">
    <citation type="submission" date="2018-08" db="EMBL/GenBank/DDBJ databases">
        <title>A genome reference for cultivated species of the human gut microbiota.</title>
        <authorList>
            <person name="Zou Y."/>
            <person name="Xue W."/>
            <person name="Luo G."/>
        </authorList>
    </citation>
    <scope>NUCLEOTIDE SEQUENCE [LARGE SCALE GENOMIC DNA]</scope>
    <source>
        <strain evidence="1 2">AM33-3BH</strain>
    </source>
</reference>
<name>A0A414PK70_STRPA</name>
<dbReference type="SUPFAM" id="SSF53649">
    <property type="entry name" value="Alkaline phosphatase-like"/>
    <property type="match status" value="1"/>
</dbReference>
<gene>
    <name evidence="1" type="ORF">DW820_05200</name>
</gene>
<proteinExistence type="predicted"/>
<dbReference type="Gene3D" id="3.40.720.10">
    <property type="entry name" value="Alkaline Phosphatase, subunit A"/>
    <property type="match status" value="1"/>
</dbReference>
<dbReference type="AlphaFoldDB" id="A0A414PK70"/>